<evidence type="ECO:0000259" key="11">
    <source>
        <dbReference type="PROSITE" id="PS50109"/>
    </source>
</evidence>
<evidence type="ECO:0000256" key="1">
    <source>
        <dbReference type="ARBA" id="ARBA00000085"/>
    </source>
</evidence>
<dbReference type="InterPro" id="IPR036890">
    <property type="entry name" value="HATPase_C_sf"/>
</dbReference>
<dbReference type="Gene3D" id="3.30.450.20">
    <property type="entry name" value="PAS domain"/>
    <property type="match status" value="2"/>
</dbReference>
<evidence type="ECO:0000256" key="4">
    <source>
        <dbReference type="ARBA" id="ARBA00022475"/>
    </source>
</evidence>
<dbReference type="Gene3D" id="1.10.287.130">
    <property type="match status" value="1"/>
</dbReference>
<keyword evidence="4" id="KW-1003">Cell membrane</keyword>
<dbReference type="InterPro" id="IPR005467">
    <property type="entry name" value="His_kinase_dom"/>
</dbReference>
<evidence type="ECO:0000256" key="6">
    <source>
        <dbReference type="ARBA" id="ARBA00022692"/>
    </source>
</evidence>
<dbReference type="EC" id="2.7.13.3" evidence="3"/>
<feature type="domain" description="Response regulatory" evidence="12">
    <location>
        <begin position="737"/>
        <end position="852"/>
    </location>
</feature>
<dbReference type="Gene3D" id="3.30.565.10">
    <property type="entry name" value="Histidine kinase-like ATPase, C-terminal domain"/>
    <property type="match status" value="1"/>
</dbReference>
<evidence type="ECO:0000256" key="10">
    <source>
        <dbReference type="SAM" id="Phobius"/>
    </source>
</evidence>
<feature type="domain" description="Histidine kinase" evidence="11">
    <location>
        <begin position="349"/>
        <end position="569"/>
    </location>
</feature>
<feature type="modified residue" description="4-aspartylphosphate" evidence="9">
    <location>
        <position position="786"/>
    </location>
</feature>
<dbReference type="CDD" id="cd12915">
    <property type="entry name" value="PDC2_DGC_like"/>
    <property type="match status" value="1"/>
</dbReference>
<dbReference type="Pfam" id="PF00072">
    <property type="entry name" value="Response_reg"/>
    <property type="match status" value="1"/>
</dbReference>
<dbReference type="RefSeq" id="WP_233374718.1">
    <property type="nucleotide sequence ID" value="NZ_JAJTWU010000010.1"/>
</dbReference>
<dbReference type="CDD" id="cd16922">
    <property type="entry name" value="HATPase_EvgS-ArcB-TorS-like"/>
    <property type="match status" value="1"/>
</dbReference>
<dbReference type="SMART" id="SM00448">
    <property type="entry name" value="REC"/>
    <property type="match status" value="1"/>
</dbReference>
<dbReference type="Proteomes" id="UP001200741">
    <property type="component" value="Unassembled WGS sequence"/>
</dbReference>
<dbReference type="InterPro" id="IPR036097">
    <property type="entry name" value="HisK_dim/P_sf"/>
</dbReference>
<gene>
    <name evidence="13" type="ORF">LXT13_23360</name>
</gene>
<comment type="caution">
    <text evidence="9">Lacks conserved residue(s) required for the propagation of feature annotation.</text>
</comment>
<dbReference type="PANTHER" id="PTHR45339:SF5">
    <property type="entry name" value="HISTIDINE KINASE"/>
    <property type="match status" value="1"/>
</dbReference>
<dbReference type="InterPro" id="IPR003661">
    <property type="entry name" value="HisK_dim/P_dom"/>
</dbReference>
<reference evidence="13 14" key="1">
    <citation type="submission" date="2021-12" db="EMBL/GenBank/DDBJ databases">
        <title>Genome seq of P8.</title>
        <authorList>
            <person name="Seo T."/>
        </authorList>
    </citation>
    <scope>NUCLEOTIDE SEQUENCE [LARGE SCALE GENOMIC DNA]</scope>
    <source>
        <strain evidence="13 14">P8</strain>
    </source>
</reference>
<feature type="transmembrane region" description="Helical" evidence="10">
    <location>
        <begin position="6"/>
        <end position="27"/>
    </location>
</feature>
<dbReference type="PROSITE" id="PS50109">
    <property type="entry name" value="HIS_KIN"/>
    <property type="match status" value="1"/>
</dbReference>
<dbReference type="Pfam" id="PF02743">
    <property type="entry name" value="dCache_1"/>
    <property type="match status" value="1"/>
</dbReference>
<dbReference type="PRINTS" id="PR00344">
    <property type="entry name" value="BCTRLSENSOR"/>
</dbReference>
<evidence type="ECO:0000313" key="13">
    <source>
        <dbReference type="EMBL" id="MCE4557338.1"/>
    </source>
</evidence>
<keyword evidence="6 10" id="KW-0812">Transmembrane</keyword>
<evidence type="ECO:0000256" key="5">
    <source>
        <dbReference type="ARBA" id="ARBA00022553"/>
    </source>
</evidence>
<proteinExistence type="predicted"/>
<name>A0ABS8Y2S3_9BURK</name>
<dbReference type="InterPro" id="IPR011006">
    <property type="entry name" value="CheY-like_superfamily"/>
</dbReference>
<dbReference type="SMART" id="SM00387">
    <property type="entry name" value="HATPase_c"/>
    <property type="match status" value="1"/>
</dbReference>
<keyword evidence="8 10" id="KW-0472">Membrane</keyword>
<dbReference type="CDD" id="cd12914">
    <property type="entry name" value="PDC1_DGC_like"/>
    <property type="match status" value="1"/>
</dbReference>
<comment type="caution">
    <text evidence="13">The sequence shown here is derived from an EMBL/GenBank/DDBJ whole genome shotgun (WGS) entry which is preliminary data.</text>
</comment>
<dbReference type="CDD" id="cd00082">
    <property type="entry name" value="HisKA"/>
    <property type="match status" value="1"/>
</dbReference>
<comment type="catalytic activity">
    <reaction evidence="1">
        <text>ATP + protein L-histidine = ADP + protein N-phospho-L-histidine.</text>
        <dbReference type="EC" id="2.7.13.3"/>
    </reaction>
</comment>
<evidence type="ECO:0000256" key="8">
    <source>
        <dbReference type="ARBA" id="ARBA00023136"/>
    </source>
</evidence>
<dbReference type="SUPFAM" id="SSF55874">
    <property type="entry name" value="ATPase domain of HSP90 chaperone/DNA topoisomerase II/histidine kinase"/>
    <property type="match status" value="1"/>
</dbReference>
<sequence>MRDKALWQFGLWVSLLAICMLAGYDLWNSYRSTLHNANAQAGNLTLTLGQYVRGQMESADRVLARAAEAYRAVAPAVGAGQVDAAAFTSQLALLENLVPGTSGLRGSDDNGWVRYGASVPKGPPLSVASRQFFLDALAGREKVIGLPLRSRVTGEWVMPVVRTLRRADGSFGGVVWINVDLTRLAQAFRRVDTGARGSAALFDADRRIYFRQPELPVRQDEQVWRFDAPETVETLARGLEEARYETVRSSIDGVARLVAFRKVEGFPLYVLVSMSRDDILADWRRQALAVAAFVLACGGFALALHRAMVKAWREREQALEAMVAKDDELAQSNDALRQASQAKSIFLANMSHEIRTPLNAIIGLTRMVHRDVHEPMARQRLAKVSDAARHLLALVNDILDLSKIEASKLTLERLDFDRDALLSGALAMVSEAAHAKQLELVLDVDHLPSELHGDAKRLSQALINLLANAVKFTERGWVRLAAEVLAEDDSRLKVRFEVRDTGPGIALEDQARLFSKFEQADASIARQHGGTGLGLALVKHLASLMGGEAGVHSVPGEGSSFWFTAWLGRAARPQGRLTMPAALRHLKVGVVDDLAESRAAICGSLDSLGLQAQGLDGSADGLAQAAADARSGRGCDVLLVAEAAWSDALLQAFEGCLPPVVLLVTDDEVPPPEAQAARAAKGAALTLAKPVSPSSLHDALIEVLVNRAIPTPPEAPAPVLAAGDAERLLRLRHAGRRVLLAEDNPVNQEIVRELLGEAGLQVELADDGHAALALAGQRVYDLVLMDMQMPGMDGLEASRQLRGALGATMPIISLTANAFEEDRHACLQAGMNDFIVKPVDPDLLYARVLHWLDRGPVP</sequence>
<evidence type="ECO:0000256" key="9">
    <source>
        <dbReference type="PROSITE-ProRule" id="PRU00169"/>
    </source>
</evidence>
<dbReference type="SMART" id="SM00388">
    <property type="entry name" value="HisKA"/>
    <property type="match status" value="1"/>
</dbReference>
<keyword evidence="14" id="KW-1185">Reference proteome</keyword>
<dbReference type="InterPro" id="IPR003594">
    <property type="entry name" value="HATPase_dom"/>
</dbReference>
<dbReference type="EMBL" id="JAJTWU010000010">
    <property type="protein sequence ID" value="MCE4557338.1"/>
    <property type="molecule type" value="Genomic_DNA"/>
</dbReference>
<dbReference type="PANTHER" id="PTHR45339">
    <property type="entry name" value="HYBRID SIGNAL TRANSDUCTION HISTIDINE KINASE J"/>
    <property type="match status" value="1"/>
</dbReference>
<evidence type="ECO:0000259" key="12">
    <source>
        <dbReference type="PROSITE" id="PS50110"/>
    </source>
</evidence>
<feature type="transmembrane region" description="Helical" evidence="10">
    <location>
        <begin position="287"/>
        <end position="308"/>
    </location>
</feature>
<protein>
    <recommendedName>
        <fullName evidence="3">histidine kinase</fullName>
        <ecNumber evidence="3">2.7.13.3</ecNumber>
    </recommendedName>
</protein>
<feature type="domain" description="Response regulatory" evidence="12">
    <location>
        <begin position="587"/>
        <end position="704"/>
    </location>
</feature>
<evidence type="ECO:0000256" key="3">
    <source>
        <dbReference type="ARBA" id="ARBA00012438"/>
    </source>
</evidence>
<dbReference type="CDD" id="cd17546">
    <property type="entry name" value="REC_hyHK_CKI1_RcsC-like"/>
    <property type="match status" value="1"/>
</dbReference>
<comment type="subcellular location">
    <subcellularLocation>
        <location evidence="2">Cell membrane</location>
        <topology evidence="2">Multi-pass membrane protein</topology>
    </subcellularLocation>
</comment>
<keyword evidence="7 10" id="KW-1133">Transmembrane helix</keyword>
<evidence type="ECO:0000313" key="14">
    <source>
        <dbReference type="Proteomes" id="UP001200741"/>
    </source>
</evidence>
<evidence type="ECO:0000256" key="7">
    <source>
        <dbReference type="ARBA" id="ARBA00022989"/>
    </source>
</evidence>
<dbReference type="InterPro" id="IPR033479">
    <property type="entry name" value="dCache_1"/>
</dbReference>
<dbReference type="PROSITE" id="PS50110">
    <property type="entry name" value="RESPONSE_REGULATORY"/>
    <property type="match status" value="2"/>
</dbReference>
<dbReference type="SUPFAM" id="SSF52172">
    <property type="entry name" value="CheY-like"/>
    <property type="match status" value="1"/>
</dbReference>
<dbReference type="InterPro" id="IPR001789">
    <property type="entry name" value="Sig_transdc_resp-reg_receiver"/>
</dbReference>
<accession>A0ABS8Y2S3</accession>
<dbReference type="InterPro" id="IPR004358">
    <property type="entry name" value="Sig_transdc_His_kin-like_C"/>
</dbReference>
<dbReference type="SUPFAM" id="SSF47384">
    <property type="entry name" value="Homodimeric domain of signal transducing histidine kinase"/>
    <property type="match status" value="1"/>
</dbReference>
<dbReference type="Gene3D" id="3.40.50.2300">
    <property type="match status" value="1"/>
</dbReference>
<dbReference type="Pfam" id="PF00512">
    <property type="entry name" value="HisKA"/>
    <property type="match status" value="1"/>
</dbReference>
<organism evidence="13 14">
    <name type="scientific">Pelomonas cellulosilytica</name>
    <dbReference type="NCBI Taxonomy" id="2906762"/>
    <lineage>
        <taxon>Bacteria</taxon>
        <taxon>Pseudomonadati</taxon>
        <taxon>Pseudomonadota</taxon>
        <taxon>Betaproteobacteria</taxon>
        <taxon>Burkholderiales</taxon>
        <taxon>Sphaerotilaceae</taxon>
        <taxon>Roseateles</taxon>
    </lineage>
</organism>
<keyword evidence="5 9" id="KW-0597">Phosphoprotein</keyword>
<evidence type="ECO:0000256" key="2">
    <source>
        <dbReference type="ARBA" id="ARBA00004651"/>
    </source>
</evidence>
<dbReference type="Pfam" id="PF02518">
    <property type="entry name" value="HATPase_c"/>
    <property type="match status" value="1"/>
</dbReference>